<sequence>MKIMIDAGHGPNTPGKRSPDGRLREFHFNLAVAEEVKKRLLLEGHTVLFSHQSDKDVPLYERTSLANRLKVDLFVSIHANALGHTFNATSGIETFTYTKPQKATQQLAFAVQQSLLAVTGRKDRGVKQADFAVLRDTHMPAILVECGFMTHKQEVELLKSAIYRKYCAQAICFGITCFEANH</sequence>
<proteinExistence type="predicted"/>
<reference evidence="4" key="1">
    <citation type="submission" date="2016-10" db="EMBL/GenBank/DDBJ databases">
        <authorList>
            <person name="See-Too W.S."/>
        </authorList>
    </citation>
    <scope>NUCLEOTIDE SEQUENCE</scope>
    <source>
        <strain evidence="4">L10.15</strain>
    </source>
</reference>
<dbReference type="RefSeq" id="WP_049694297.1">
    <property type="nucleotide sequence ID" value="NZ_CP016540.2"/>
</dbReference>
<evidence type="ECO:0000313" key="5">
    <source>
        <dbReference type="Proteomes" id="UP000053354"/>
    </source>
</evidence>
<dbReference type="EMBL" id="CP016540">
    <property type="protein sequence ID" value="ANU25937.1"/>
    <property type="molecule type" value="Genomic_DNA"/>
</dbReference>
<dbReference type="AlphaFoldDB" id="A0A1B1RYD7"/>
<dbReference type="GO" id="GO:0009253">
    <property type="term" value="P:peptidoglycan catabolic process"/>
    <property type="evidence" value="ECO:0007669"/>
    <property type="project" value="InterPro"/>
</dbReference>
<dbReference type="SMART" id="SM00646">
    <property type="entry name" value="Ami_3"/>
    <property type="match status" value="1"/>
</dbReference>
<dbReference type="Gene3D" id="3.40.630.40">
    <property type="entry name" value="Zn-dependent exopeptidases"/>
    <property type="match status" value="1"/>
</dbReference>
<gene>
    <name evidence="4" type="ORF">I858_002570</name>
</gene>
<feature type="region of interest" description="Disordered" evidence="2">
    <location>
        <begin position="1"/>
        <end position="21"/>
    </location>
</feature>
<organism evidence="4 5">
    <name type="scientific">Planococcus versutus</name>
    <dbReference type="NCBI Taxonomy" id="1302659"/>
    <lineage>
        <taxon>Bacteria</taxon>
        <taxon>Bacillati</taxon>
        <taxon>Bacillota</taxon>
        <taxon>Bacilli</taxon>
        <taxon>Bacillales</taxon>
        <taxon>Caryophanaceae</taxon>
        <taxon>Planococcus</taxon>
    </lineage>
</organism>
<dbReference type="Proteomes" id="UP000053354">
    <property type="component" value="Chromosome"/>
</dbReference>
<keyword evidence="1" id="KW-0378">Hydrolase</keyword>
<dbReference type="KEGG" id="pll:I858_002570"/>
<dbReference type="InterPro" id="IPR050695">
    <property type="entry name" value="N-acetylmuramoyl_amidase_3"/>
</dbReference>
<dbReference type="STRING" id="1302659.I858_002570"/>
<dbReference type="SUPFAM" id="SSF53187">
    <property type="entry name" value="Zn-dependent exopeptidases"/>
    <property type="match status" value="1"/>
</dbReference>
<evidence type="ECO:0000256" key="2">
    <source>
        <dbReference type="SAM" id="MobiDB-lite"/>
    </source>
</evidence>
<evidence type="ECO:0000313" key="4">
    <source>
        <dbReference type="EMBL" id="ANU25937.1"/>
    </source>
</evidence>
<dbReference type="CDD" id="cd02696">
    <property type="entry name" value="MurNAc-LAA"/>
    <property type="match status" value="1"/>
</dbReference>
<keyword evidence="5" id="KW-1185">Reference proteome</keyword>
<dbReference type="InterPro" id="IPR002508">
    <property type="entry name" value="MurNAc-LAA_cat"/>
</dbReference>
<feature type="domain" description="MurNAc-LAA" evidence="3">
    <location>
        <begin position="63"/>
        <end position="176"/>
    </location>
</feature>
<dbReference type="GO" id="GO:0008745">
    <property type="term" value="F:N-acetylmuramoyl-L-alanine amidase activity"/>
    <property type="evidence" value="ECO:0007669"/>
    <property type="project" value="InterPro"/>
</dbReference>
<dbReference type="OrthoDB" id="9763643at2"/>
<dbReference type="PANTHER" id="PTHR30404:SF0">
    <property type="entry name" value="N-ACETYLMURAMOYL-L-ALANINE AMIDASE AMIC"/>
    <property type="match status" value="1"/>
</dbReference>
<protein>
    <submittedName>
        <fullName evidence="4">N-acetylmuramoyl-L-alanine amidase</fullName>
    </submittedName>
</protein>
<evidence type="ECO:0000256" key="1">
    <source>
        <dbReference type="ARBA" id="ARBA00022801"/>
    </source>
</evidence>
<dbReference type="PANTHER" id="PTHR30404">
    <property type="entry name" value="N-ACETYLMURAMOYL-L-ALANINE AMIDASE"/>
    <property type="match status" value="1"/>
</dbReference>
<accession>A0A1B1RYD7</accession>
<dbReference type="GO" id="GO:0030288">
    <property type="term" value="C:outer membrane-bounded periplasmic space"/>
    <property type="evidence" value="ECO:0007669"/>
    <property type="project" value="TreeGrafter"/>
</dbReference>
<name>A0A1B1RYD7_9BACL</name>
<evidence type="ECO:0000259" key="3">
    <source>
        <dbReference type="SMART" id="SM00646"/>
    </source>
</evidence>
<dbReference type="Pfam" id="PF01520">
    <property type="entry name" value="Amidase_3"/>
    <property type="match status" value="1"/>
</dbReference>